<dbReference type="AlphaFoldDB" id="A0A7C3G5W6"/>
<dbReference type="GO" id="GO:0016779">
    <property type="term" value="F:nucleotidyltransferase activity"/>
    <property type="evidence" value="ECO:0007669"/>
    <property type="project" value="UniProtKB-KW"/>
</dbReference>
<feature type="non-terminal residue" evidence="4">
    <location>
        <position position="115"/>
    </location>
</feature>
<dbReference type="InterPro" id="IPR050065">
    <property type="entry name" value="GlmU-like"/>
</dbReference>
<dbReference type="Gene3D" id="3.90.550.10">
    <property type="entry name" value="Spore Coat Polysaccharide Biosynthesis Protein SpsA, Chain A"/>
    <property type="match status" value="1"/>
</dbReference>
<evidence type="ECO:0000259" key="3">
    <source>
        <dbReference type="Pfam" id="PF00483"/>
    </source>
</evidence>
<dbReference type="PANTHER" id="PTHR43584:SF8">
    <property type="entry name" value="N-ACETYLMURAMATE ALPHA-1-PHOSPHATE URIDYLYLTRANSFERASE"/>
    <property type="match status" value="1"/>
</dbReference>
<organism evidence="4">
    <name type="scientific">Sulfurimonas autotrophica</name>
    <dbReference type="NCBI Taxonomy" id="202747"/>
    <lineage>
        <taxon>Bacteria</taxon>
        <taxon>Pseudomonadati</taxon>
        <taxon>Campylobacterota</taxon>
        <taxon>Epsilonproteobacteria</taxon>
        <taxon>Campylobacterales</taxon>
        <taxon>Sulfurimonadaceae</taxon>
        <taxon>Sulfurimonas</taxon>
    </lineage>
</organism>
<dbReference type="Pfam" id="PF00483">
    <property type="entry name" value="NTP_transferase"/>
    <property type="match status" value="1"/>
</dbReference>
<gene>
    <name evidence="4" type="ORF">ENJ67_01550</name>
</gene>
<feature type="domain" description="Nucleotidyl transferase" evidence="3">
    <location>
        <begin position="2"/>
        <end position="114"/>
    </location>
</feature>
<dbReference type="Proteomes" id="UP000886390">
    <property type="component" value="Unassembled WGS sequence"/>
</dbReference>
<proteinExistence type="predicted"/>
<dbReference type="SUPFAM" id="SSF53448">
    <property type="entry name" value="Nucleotide-diphospho-sugar transferases"/>
    <property type="match status" value="1"/>
</dbReference>
<evidence type="ECO:0000256" key="1">
    <source>
        <dbReference type="ARBA" id="ARBA00022679"/>
    </source>
</evidence>
<dbReference type="InterPro" id="IPR005835">
    <property type="entry name" value="NTP_transferase_dom"/>
</dbReference>
<keyword evidence="2 4" id="KW-0548">Nucleotidyltransferase</keyword>
<comment type="caution">
    <text evidence="4">The sequence shown here is derived from an EMBL/GenBank/DDBJ whole genome shotgun (WGS) entry which is preliminary data.</text>
</comment>
<dbReference type="PANTHER" id="PTHR43584">
    <property type="entry name" value="NUCLEOTIDYL TRANSFERASE"/>
    <property type="match status" value="1"/>
</dbReference>
<protein>
    <submittedName>
        <fullName evidence="4">Mannose-1-phosphate guanylyltransferase</fullName>
    </submittedName>
</protein>
<evidence type="ECO:0000256" key="2">
    <source>
        <dbReference type="ARBA" id="ARBA00022695"/>
    </source>
</evidence>
<name>A0A7C3G5W6_9BACT</name>
<keyword evidence="1" id="KW-0808">Transferase</keyword>
<dbReference type="InterPro" id="IPR029044">
    <property type="entry name" value="Nucleotide-diphossugar_trans"/>
</dbReference>
<reference evidence="4" key="1">
    <citation type="journal article" date="2020" name="mSystems">
        <title>Genome- and Community-Level Interaction Insights into Carbon Utilization and Element Cycling Functions of Hydrothermarchaeota in Hydrothermal Sediment.</title>
        <authorList>
            <person name="Zhou Z."/>
            <person name="Liu Y."/>
            <person name="Xu W."/>
            <person name="Pan J."/>
            <person name="Luo Z.H."/>
            <person name="Li M."/>
        </authorList>
    </citation>
    <scope>NUCLEOTIDE SEQUENCE [LARGE SCALE GENOMIC DNA]</scope>
    <source>
        <strain evidence="4">HyVt-507</strain>
    </source>
</reference>
<accession>A0A7C3G5W6</accession>
<dbReference type="EMBL" id="DRNH01000084">
    <property type="protein sequence ID" value="HFB53392.1"/>
    <property type="molecule type" value="Genomic_DNA"/>
</dbReference>
<sequence length="115" mass="12567">MKAMILAAGRGERMRPLTDTLPKPLLEVHGKPLIVHHLENLSKNGFKDVIINIAHLGYKIPEALGDGSRWGLNITYSDEQKSGALESLGGIVKALPLLGDETFLVVNGDIFCDYE</sequence>
<evidence type="ECO:0000313" key="4">
    <source>
        <dbReference type="EMBL" id="HFB53392.1"/>
    </source>
</evidence>